<comment type="subcellular location">
    <subcellularLocation>
        <location evidence="1">Cytoplasm</location>
    </subcellularLocation>
</comment>
<evidence type="ECO:0000259" key="5">
    <source>
        <dbReference type="Pfam" id="PF01167"/>
    </source>
</evidence>
<evidence type="ECO:0000313" key="7">
    <source>
        <dbReference type="Proteomes" id="UP000265200"/>
    </source>
</evidence>
<evidence type="ECO:0000313" key="6">
    <source>
        <dbReference type="Ensembl" id="ENSORLP00015027029.1"/>
    </source>
</evidence>
<comment type="similarity">
    <text evidence="2">Belongs to the TUB family.</text>
</comment>
<evidence type="ECO:0000256" key="4">
    <source>
        <dbReference type="SAM" id="MobiDB-lite"/>
    </source>
</evidence>
<feature type="compositionally biased region" description="Basic and acidic residues" evidence="4">
    <location>
        <begin position="68"/>
        <end position="88"/>
    </location>
</feature>
<evidence type="ECO:0000256" key="3">
    <source>
        <dbReference type="ARBA" id="ARBA00022490"/>
    </source>
</evidence>
<reference evidence="6" key="3">
    <citation type="submission" date="2025-08" db="UniProtKB">
        <authorList>
            <consortium name="Ensembl"/>
        </authorList>
    </citation>
    <scope>IDENTIFICATION</scope>
    <source>
        <strain evidence="6">HSOK</strain>
    </source>
</reference>
<feature type="compositionally biased region" description="Basic and acidic residues" evidence="4">
    <location>
        <begin position="196"/>
        <end position="213"/>
    </location>
</feature>
<organism evidence="6 7">
    <name type="scientific">Oryzias latipes</name>
    <name type="common">Japanese rice fish</name>
    <name type="synonym">Japanese killifish</name>
    <dbReference type="NCBI Taxonomy" id="8090"/>
    <lineage>
        <taxon>Eukaryota</taxon>
        <taxon>Metazoa</taxon>
        <taxon>Chordata</taxon>
        <taxon>Craniata</taxon>
        <taxon>Vertebrata</taxon>
        <taxon>Euteleostomi</taxon>
        <taxon>Actinopterygii</taxon>
        <taxon>Neopterygii</taxon>
        <taxon>Teleostei</taxon>
        <taxon>Neoteleostei</taxon>
        <taxon>Acanthomorphata</taxon>
        <taxon>Ovalentaria</taxon>
        <taxon>Atherinomorphae</taxon>
        <taxon>Beloniformes</taxon>
        <taxon>Adrianichthyidae</taxon>
        <taxon>Oryziinae</taxon>
        <taxon>Oryzias</taxon>
    </lineage>
</organism>
<dbReference type="Pfam" id="PF01167">
    <property type="entry name" value="Tub"/>
    <property type="match status" value="1"/>
</dbReference>
<dbReference type="SUPFAM" id="SSF54518">
    <property type="entry name" value="Tubby C-terminal domain-like"/>
    <property type="match status" value="1"/>
</dbReference>
<feature type="domain" description="Tubby C-terminal" evidence="5">
    <location>
        <begin position="253"/>
        <end position="495"/>
    </location>
</feature>
<reference evidence="6" key="4">
    <citation type="submission" date="2025-09" db="UniProtKB">
        <authorList>
            <consortium name="Ensembl"/>
        </authorList>
    </citation>
    <scope>IDENTIFICATION</scope>
    <source>
        <strain evidence="6">HSOK</strain>
    </source>
</reference>
<dbReference type="GO" id="GO:0005737">
    <property type="term" value="C:cytoplasm"/>
    <property type="evidence" value="ECO:0007669"/>
    <property type="project" value="UniProtKB-SubCell"/>
</dbReference>
<dbReference type="PANTHER" id="PTHR16517">
    <property type="entry name" value="TUBBY-RELATED"/>
    <property type="match status" value="1"/>
</dbReference>
<dbReference type="FunFam" id="3.20.90.10:FF:000001">
    <property type="entry name" value="Tubby-like protein"/>
    <property type="match status" value="1"/>
</dbReference>
<reference key="1">
    <citation type="journal article" date="2007" name="Nature">
        <title>The medaka draft genome and insights into vertebrate genome evolution.</title>
        <authorList>
            <person name="Kasahara M."/>
            <person name="Naruse K."/>
            <person name="Sasaki S."/>
            <person name="Nakatani Y."/>
            <person name="Qu W."/>
            <person name="Ahsan B."/>
            <person name="Yamada T."/>
            <person name="Nagayasu Y."/>
            <person name="Doi K."/>
            <person name="Kasai Y."/>
            <person name="Jindo T."/>
            <person name="Kobayashi D."/>
            <person name="Shimada A."/>
            <person name="Toyoda A."/>
            <person name="Kuroki Y."/>
            <person name="Fujiyama A."/>
            <person name="Sasaki T."/>
            <person name="Shimizu A."/>
            <person name="Asakawa S."/>
            <person name="Shimizu N."/>
            <person name="Hashimoto S."/>
            <person name="Yang J."/>
            <person name="Lee Y."/>
            <person name="Matsushima K."/>
            <person name="Sugano S."/>
            <person name="Sakaizumi M."/>
            <person name="Narita T."/>
            <person name="Ohishi K."/>
            <person name="Haga S."/>
            <person name="Ohta F."/>
            <person name="Nomoto H."/>
            <person name="Nogata K."/>
            <person name="Morishita T."/>
            <person name="Endo T."/>
            <person name="Shin-I T."/>
            <person name="Takeda H."/>
            <person name="Morishita S."/>
            <person name="Kohara Y."/>
        </authorList>
    </citation>
    <scope>NUCLEOTIDE SEQUENCE [LARGE SCALE GENOMIC DNA]</scope>
    <source>
        <strain>Hd-rR</strain>
    </source>
</reference>
<dbReference type="Proteomes" id="UP000265200">
    <property type="component" value="Chromosome 19"/>
</dbReference>
<dbReference type="Ensembl" id="ENSORLT00015001389.1">
    <property type="protein sequence ID" value="ENSORLP00015027029.1"/>
    <property type="gene ID" value="ENSORLG00015008918.1"/>
</dbReference>
<dbReference type="Gene3D" id="3.20.90.10">
    <property type="entry name" value="Tubby Protein, Chain A"/>
    <property type="match status" value="1"/>
</dbReference>
<feature type="compositionally biased region" description="Low complexity" evidence="4">
    <location>
        <begin position="57"/>
        <end position="66"/>
    </location>
</feature>
<sequence>MDAELQQQRLEKQQALLTKMQQKKRAFIPMVVATQEMRQKNPKHRSLFSDETSLLISQSASSGSLSDQVEHAHDNPLVEITLGEKDMIPSEELEEHPPENLGHPKTLNWEVDVESQEKSEGVKLDPVDTRTKEEDTTKENNKQVEGEEENEQENQHEKEKKEKKTKKKAKVKESTNSQKTKKKTKQEPDTACQISDESKDEEKETKSDKEEKTTPSLASLNSNYRELSSSENELEEQPSSPMSTEDVEKFALRPAPRDVIIQCRITRDRRGLEKGIYPTYYLHMEKEDGKRVFLMAGRKRKKSKTSNYLISTDPTNLSRDTSSYIGKLRSNALGTKFTVYDGGENPEKKPFVKESESVRQELAAICYEKNVLGFKGPRKMTVIIPGMLQNDERVTIGSGNQSETLLGCHAKGETDQLVTLVNKFPSWNEQTQSYVLNFNGRVTQASVKNFQIIHPDNEDYIVMQFGRVAQDVFSMDYSFPLCALQAFAIALSSFDGKLACE</sequence>
<reference evidence="6 7" key="2">
    <citation type="submission" date="2017-04" db="EMBL/GenBank/DDBJ databases">
        <title>CpG methylation of centromeres and impact of large insertions on vertebrate speciation.</title>
        <authorList>
            <person name="Ichikawa K."/>
            <person name="Yoshimura J."/>
            <person name="Morishita S."/>
        </authorList>
    </citation>
    <scope>NUCLEOTIDE SEQUENCE</scope>
    <source>
        <strain evidence="6 7">HSOK</strain>
    </source>
</reference>
<evidence type="ECO:0000256" key="2">
    <source>
        <dbReference type="ARBA" id="ARBA00007129"/>
    </source>
</evidence>
<accession>A0A3P9J479</accession>
<feature type="compositionally biased region" description="Low complexity" evidence="4">
    <location>
        <begin position="219"/>
        <end position="231"/>
    </location>
</feature>
<protein>
    <submittedName>
        <fullName evidence="6">Tubby protein-like</fullName>
    </submittedName>
</protein>
<feature type="region of interest" description="Disordered" evidence="4">
    <location>
        <begin position="57"/>
        <end position="247"/>
    </location>
</feature>
<evidence type="ECO:0000256" key="1">
    <source>
        <dbReference type="ARBA" id="ARBA00004496"/>
    </source>
</evidence>
<name>A0A3P9J479_ORYLA</name>
<keyword evidence="3" id="KW-0963">Cytoplasm</keyword>
<dbReference type="InterPro" id="IPR018066">
    <property type="entry name" value="Tubby_C_CS"/>
</dbReference>
<proteinExistence type="inferred from homology"/>
<feature type="compositionally biased region" description="Basic and acidic residues" evidence="4">
    <location>
        <begin position="153"/>
        <end position="162"/>
    </location>
</feature>
<feature type="compositionally biased region" description="Basic and acidic residues" evidence="4">
    <location>
        <begin position="115"/>
        <end position="145"/>
    </location>
</feature>
<dbReference type="InterPro" id="IPR025659">
    <property type="entry name" value="Tubby-like_C"/>
</dbReference>
<dbReference type="InterPro" id="IPR000007">
    <property type="entry name" value="Tubby_C"/>
</dbReference>
<dbReference type="AlphaFoldDB" id="A0A3P9J479"/>
<dbReference type="PANTHER" id="PTHR16517:SF111">
    <property type="entry name" value="SI:DKEY-220F10.4"/>
    <property type="match status" value="1"/>
</dbReference>
<dbReference type="PRINTS" id="PR01573">
    <property type="entry name" value="SUPERTUBBY"/>
</dbReference>
<dbReference type="PROSITE" id="PS01201">
    <property type="entry name" value="TUB_2"/>
    <property type="match status" value="1"/>
</dbReference>